<accession>A0A1A8XIY9</accession>
<dbReference type="Proteomes" id="UP000199600">
    <property type="component" value="Unassembled WGS sequence"/>
</dbReference>
<dbReference type="EMBL" id="FLQY01000039">
    <property type="protein sequence ID" value="SBT04661.1"/>
    <property type="molecule type" value="Genomic_DNA"/>
</dbReference>
<dbReference type="GO" id="GO:0031956">
    <property type="term" value="F:medium-chain fatty acid-CoA ligase activity"/>
    <property type="evidence" value="ECO:0007669"/>
    <property type="project" value="TreeGrafter"/>
</dbReference>
<feature type="domain" description="AMP-dependent synthetase/ligase" evidence="1">
    <location>
        <begin position="12"/>
        <end position="231"/>
    </location>
</feature>
<dbReference type="SUPFAM" id="SSF56801">
    <property type="entry name" value="Acetyl-CoA synthetase-like"/>
    <property type="match status" value="1"/>
</dbReference>
<keyword evidence="3" id="KW-0436">Ligase</keyword>
<evidence type="ECO:0000259" key="1">
    <source>
        <dbReference type="Pfam" id="PF00501"/>
    </source>
</evidence>
<proteinExistence type="predicted"/>
<protein>
    <submittedName>
        <fullName evidence="3">AMP-dependent synthetase and ligase</fullName>
    </submittedName>
</protein>
<reference evidence="3 4" key="1">
    <citation type="submission" date="2016-06" db="EMBL/GenBank/DDBJ databases">
        <authorList>
            <person name="Kjaerup R.B."/>
            <person name="Dalgaard T.S."/>
            <person name="Juul-Madsen H.R."/>
        </authorList>
    </citation>
    <scope>NUCLEOTIDE SEQUENCE [LARGE SCALE GENOMIC DNA]</scope>
    <source>
        <strain evidence="3">2</strain>
    </source>
</reference>
<dbReference type="Pfam" id="PF13193">
    <property type="entry name" value="AMP-binding_C"/>
    <property type="match status" value="1"/>
</dbReference>
<dbReference type="Gene3D" id="3.40.50.12780">
    <property type="entry name" value="N-terminal domain of ligase-like"/>
    <property type="match status" value="1"/>
</dbReference>
<evidence type="ECO:0000313" key="3">
    <source>
        <dbReference type="EMBL" id="SBT04661.1"/>
    </source>
</evidence>
<name>A0A1A8XIY9_9RHOO</name>
<feature type="domain" description="AMP-binding enzyme C-terminal" evidence="2">
    <location>
        <begin position="282"/>
        <end position="357"/>
    </location>
</feature>
<evidence type="ECO:0000313" key="4">
    <source>
        <dbReference type="Proteomes" id="UP000199600"/>
    </source>
</evidence>
<dbReference type="InterPro" id="IPR045851">
    <property type="entry name" value="AMP-bd_C_sf"/>
</dbReference>
<dbReference type="AlphaFoldDB" id="A0A1A8XIY9"/>
<dbReference type="GO" id="GO:0006631">
    <property type="term" value="P:fatty acid metabolic process"/>
    <property type="evidence" value="ECO:0007669"/>
    <property type="project" value="TreeGrafter"/>
</dbReference>
<dbReference type="PANTHER" id="PTHR43201">
    <property type="entry name" value="ACYL-COA SYNTHETASE"/>
    <property type="match status" value="1"/>
</dbReference>
<evidence type="ECO:0000259" key="2">
    <source>
        <dbReference type="Pfam" id="PF13193"/>
    </source>
</evidence>
<dbReference type="PANTHER" id="PTHR43201:SF32">
    <property type="entry name" value="2-SUCCINYLBENZOATE--COA LIGASE, CHLOROPLASTIC_PEROXISOMAL"/>
    <property type="match status" value="1"/>
</dbReference>
<dbReference type="InterPro" id="IPR042099">
    <property type="entry name" value="ANL_N_sf"/>
</dbReference>
<gene>
    <name evidence="3" type="ORF">PROAA_1330013</name>
</gene>
<dbReference type="Gene3D" id="3.30.300.30">
    <property type="match status" value="1"/>
</dbReference>
<keyword evidence="4" id="KW-1185">Reference proteome</keyword>
<dbReference type="InterPro" id="IPR000873">
    <property type="entry name" value="AMP-dep_synth/lig_dom"/>
</dbReference>
<dbReference type="Pfam" id="PF00501">
    <property type="entry name" value="AMP-binding"/>
    <property type="match status" value="1"/>
</dbReference>
<dbReference type="InterPro" id="IPR025110">
    <property type="entry name" value="AMP-bd_C"/>
</dbReference>
<organism evidence="3 4">
    <name type="scientific">Candidatus Propionivibrio aalborgensis</name>
    <dbReference type="NCBI Taxonomy" id="1860101"/>
    <lineage>
        <taxon>Bacteria</taxon>
        <taxon>Pseudomonadati</taxon>
        <taxon>Pseudomonadota</taxon>
        <taxon>Betaproteobacteria</taxon>
        <taxon>Rhodocyclales</taxon>
        <taxon>Rhodocyclaceae</taxon>
        <taxon>Propionivibrio</taxon>
    </lineage>
</organism>
<sequence>MILKTDPREVNIPLAMNDRCLYVHTGGTTAVPKICIVSHRQMVWNSFDILATGIVGAFRTVLITFPFFHIGGWNTFTPLYHAGITSVLMRDFNPGLVLDLIHEGRVENFGAVEAMLQFLIAHPKFAETDFSRLKGIITAAAPCSKAVMKVFLDKGVPISQTYGMTEAGPSNCGYVARSDSMDELLDNSASIGTSMFHCDSKIINQESGAEVEHGEIGVLCLRSSHNFDGYLNDPARTGKVIQEDGWIYTGDLAQQDPDGLLYIRGRADNMFISGGENISPEEIENALMKHPAVAGALCAGIPDPKWGQAPVALVVFHAGMSAAEDELKAFCRDHLADYKVPKQIRPATELPLTGVGKLNRNAVVEVFS</sequence>